<reference evidence="2 3" key="1">
    <citation type="submission" date="2024-02" db="EMBL/GenBank/DDBJ databases">
        <title>De novo assembly and annotation of 12 fungi associated with fruit tree decline syndrome in Ontario, Canada.</title>
        <authorList>
            <person name="Sulman M."/>
            <person name="Ellouze W."/>
            <person name="Ilyukhin E."/>
        </authorList>
    </citation>
    <scope>NUCLEOTIDE SEQUENCE [LARGE SCALE GENOMIC DNA]</scope>
    <source>
        <strain evidence="2 3">M42-189</strain>
    </source>
</reference>
<name>A0ABR3RAT7_9PLEO</name>
<comment type="caution">
    <text evidence="2">The sequence shown here is derived from an EMBL/GenBank/DDBJ whole genome shotgun (WGS) entry which is preliminary data.</text>
</comment>
<gene>
    <name evidence="2" type="ORF">SLS60_006453</name>
</gene>
<dbReference type="EMBL" id="JAKJXO020000008">
    <property type="protein sequence ID" value="KAL1601538.1"/>
    <property type="molecule type" value="Genomic_DNA"/>
</dbReference>
<keyword evidence="3" id="KW-1185">Reference proteome</keyword>
<accession>A0ABR3RAT7</accession>
<sequence>MTYNESSEMMDIEQPSMRIHNAVDAQKTAEEVAFDMIDSVMGTPAPDGTADRYSTPHVLLTRPASEEMAESISAQGLDSTNTEHPEVTDIPSIQALFASYATSFPALSKLGKSSRDVSRQANANYQPGNKGFHYVKYFDPTRMTEVRAKHQPRLDLAKELAATLLKHYYPEEQGFRVEPVEFPLLQFGGWRTWIYPEDCYAATKRKADNMKAGLKKNPKPVYETWGGNIQADKFHRILPEHIAGYVVMSEVQYEDGSTGWAQHTYLAIMMDDLDTFEHWVPEKLMRPEDNFVSLPRADILNDSMGRQADIAQGYAILLLGPRIEFYNYQAKPAWEEKPWEHYRGPSQNDLDDPDSAAEEETSCFSHLDGGDVDNDSWVVDTRSKPPTETLAAVDRLFKSVVGRDVEYRDGYTLPGPKI</sequence>
<evidence type="ECO:0000313" key="3">
    <source>
        <dbReference type="Proteomes" id="UP001521785"/>
    </source>
</evidence>
<feature type="compositionally biased region" description="Acidic residues" evidence="1">
    <location>
        <begin position="349"/>
        <end position="361"/>
    </location>
</feature>
<protein>
    <submittedName>
        <fullName evidence="2">Uncharacterized protein</fullName>
    </submittedName>
</protein>
<feature type="region of interest" description="Disordered" evidence="1">
    <location>
        <begin position="339"/>
        <end position="369"/>
    </location>
</feature>
<evidence type="ECO:0000313" key="2">
    <source>
        <dbReference type="EMBL" id="KAL1601538.1"/>
    </source>
</evidence>
<dbReference type="Proteomes" id="UP001521785">
    <property type="component" value="Unassembled WGS sequence"/>
</dbReference>
<evidence type="ECO:0000256" key="1">
    <source>
        <dbReference type="SAM" id="MobiDB-lite"/>
    </source>
</evidence>
<organism evidence="2 3">
    <name type="scientific">Paraconiothyrium brasiliense</name>
    <dbReference type="NCBI Taxonomy" id="300254"/>
    <lineage>
        <taxon>Eukaryota</taxon>
        <taxon>Fungi</taxon>
        <taxon>Dikarya</taxon>
        <taxon>Ascomycota</taxon>
        <taxon>Pezizomycotina</taxon>
        <taxon>Dothideomycetes</taxon>
        <taxon>Pleosporomycetidae</taxon>
        <taxon>Pleosporales</taxon>
        <taxon>Massarineae</taxon>
        <taxon>Didymosphaeriaceae</taxon>
        <taxon>Paraconiothyrium</taxon>
    </lineage>
</organism>
<proteinExistence type="predicted"/>